<dbReference type="SUPFAM" id="SSF51569">
    <property type="entry name" value="Aldolase"/>
    <property type="match status" value="1"/>
</dbReference>
<accession>A0A926HLV9</accession>
<keyword evidence="7 12" id="KW-0220">Diaminopimelate biosynthesis</keyword>
<comment type="caution">
    <text evidence="16">The sequence shown here is derived from an EMBL/GenBank/DDBJ whole genome shotgun (WGS) entry which is preliminary data.</text>
</comment>
<keyword evidence="6 12" id="KW-0028">Amino-acid biosynthesis</keyword>
<keyword evidence="5 12" id="KW-0963">Cytoplasm</keyword>
<dbReference type="PROSITE" id="PS00666">
    <property type="entry name" value="DHDPS_2"/>
    <property type="match status" value="1"/>
</dbReference>
<name>A0A926HLV9_9FIRM</name>
<dbReference type="EC" id="4.3.3.7" evidence="4 12"/>
<evidence type="ECO:0000256" key="15">
    <source>
        <dbReference type="PIRSR" id="PIRSR001365-2"/>
    </source>
</evidence>
<evidence type="ECO:0000256" key="4">
    <source>
        <dbReference type="ARBA" id="ARBA00012086"/>
    </source>
</evidence>
<dbReference type="AlphaFoldDB" id="A0A926HLV9"/>
<dbReference type="Proteomes" id="UP000654279">
    <property type="component" value="Unassembled WGS sequence"/>
</dbReference>
<comment type="catalytic activity">
    <reaction evidence="11 12">
        <text>L-aspartate 4-semialdehyde + pyruvate = (2S,4S)-4-hydroxy-2,3,4,5-tetrahydrodipicolinate + H2O + H(+)</text>
        <dbReference type="Rhea" id="RHEA:34171"/>
        <dbReference type="ChEBI" id="CHEBI:15361"/>
        <dbReference type="ChEBI" id="CHEBI:15377"/>
        <dbReference type="ChEBI" id="CHEBI:15378"/>
        <dbReference type="ChEBI" id="CHEBI:67139"/>
        <dbReference type="ChEBI" id="CHEBI:537519"/>
        <dbReference type="EC" id="4.3.3.7"/>
    </reaction>
</comment>
<feature type="site" description="Part of a proton relay during catalysis" evidence="12">
    <location>
        <position position="108"/>
    </location>
</feature>
<dbReference type="PIRSF" id="PIRSF001365">
    <property type="entry name" value="DHDPS"/>
    <property type="match status" value="1"/>
</dbReference>
<dbReference type="GO" id="GO:0019877">
    <property type="term" value="P:diaminopimelate biosynthetic process"/>
    <property type="evidence" value="ECO:0007669"/>
    <property type="project" value="UniProtKB-UniRule"/>
</dbReference>
<evidence type="ECO:0000256" key="7">
    <source>
        <dbReference type="ARBA" id="ARBA00022915"/>
    </source>
</evidence>
<feature type="site" description="Part of a proton relay during catalysis" evidence="12">
    <location>
        <position position="45"/>
    </location>
</feature>
<keyword evidence="10 12" id="KW-0704">Schiff base</keyword>
<evidence type="ECO:0000256" key="2">
    <source>
        <dbReference type="ARBA" id="ARBA00005120"/>
    </source>
</evidence>
<evidence type="ECO:0000256" key="8">
    <source>
        <dbReference type="ARBA" id="ARBA00023154"/>
    </source>
</evidence>
<evidence type="ECO:0000256" key="10">
    <source>
        <dbReference type="ARBA" id="ARBA00023270"/>
    </source>
</evidence>
<keyword evidence="8 12" id="KW-0457">Lysine biosynthesis</keyword>
<organism evidence="16 17">
    <name type="scientific">Luoshenia tenuis</name>
    <dbReference type="NCBI Taxonomy" id="2763654"/>
    <lineage>
        <taxon>Bacteria</taxon>
        <taxon>Bacillati</taxon>
        <taxon>Bacillota</taxon>
        <taxon>Clostridia</taxon>
        <taxon>Christensenellales</taxon>
        <taxon>Christensenellaceae</taxon>
        <taxon>Luoshenia</taxon>
    </lineage>
</organism>
<evidence type="ECO:0000256" key="1">
    <source>
        <dbReference type="ARBA" id="ARBA00003294"/>
    </source>
</evidence>
<sequence length="293" mass="30773">MSIFTGAGVALCTPFTQDGVNFDAFGKLIDFQIDGGTDALIVNGTTGEPSTMSEEEKRAALSFALERTAGRIPVIAGTGGNDTKKVIAASIEAQKMGADALLIVTPYYNKATQKGLIAHYTAVADAVDIPIIVYNVPGRTGLNMLPETLAALAEHPNIAGMKEASGNLAQVSEMARLCGDKCDLYSGEDGLVVPLLSVGGKGVISVVSNIAPRIMHDMVEKFLSGDIAGARELQFKVNPLAAALFCEVNPIPAKTALRLIGIDAGPLRLPLTEMSDANLARLKREMQAFGLID</sequence>
<dbReference type="HAMAP" id="MF_00418">
    <property type="entry name" value="DapA"/>
    <property type="match status" value="1"/>
</dbReference>
<feature type="active site" description="Schiff-base intermediate with substrate" evidence="12 14">
    <location>
        <position position="162"/>
    </location>
</feature>
<comment type="pathway">
    <text evidence="2 12">Amino-acid biosynthesis; L-lysine biosynthesis via DAP pathway; (S)-tetrahydrodipicolinate from L-aspartate: step 3/4.</text>
</comment>
<evidence type="ECO:0000256" key="13">
    <source>
        <dbReference type="PIRNR" id="PIRNR001365"/>
    </source>
</evidence>
<dbReference type="GO" id="GO:0005829">
    <property type="term" value="C:cytosol"/>
    <property type="evidence" value="ECO:0007669"/>
    <property type="project" value="TreeGrafter"/>
</dbReference>
<dbReference type="RefSeq" id="WP_138295066.1">
    <property type="nucleotide sequence ID" value="NZ_JACRSO010000001.1"/>
</dbReference>
<comment type="similarity">
    <text evidence="3 12 13">Belongs to the DapA family.</text>
</comment>
<dbReference type="GO" id="GO:0009089">
    <property type="term" value="P:lysine biosynthetic process via diaminopimelate"/>
    <property type="evidence" value="ECO:0007669"/>
    <property type="project" value="UniProtKB-UniRule"/>
</dbReference>
<evidence type="ECO:0000256" key="3">
    <source>
        <dbReference type="ARBA" id="ARBA00007592"/>
    </source>
</evidence>
<comment type="subcellular location">
    <subcellularLocation>
        <location evidence="12">Cytoplasm</location>
    </subcellularLocation>
</comment>
<dbReference type="Pfam" id="PF00701">
    <property type="entry name" value="DHDPS"/>
    <property type="match status" value="1"/>
</dbReference>
<dbReference type="InterPro" id="IPR005263">
    <property type="entry name" value="DapA"/>
</dbReference>
<comment type="subunit">
    <text evidence="12">Homotetramer; dimer of dimers.</text>
</comment>
<evidence type="ECO:0000256" key="9">
    <source>
        <dbReference type="ARBA" id="ARBA00023239"/>
    </source>
</evidence>
<comment type="function">
    <text evidence="1 12">Catalyzes the condensation of (S)-aspartate-beta-semialdehyde [(S)-ASA] and pyruvate to 4-hydroxy-tetrahydrodipicolinate (HTPA).</text>
</comment>
<dbReference type="EMBL" id="JACRSO010000001">
    <property type="protein sequence ID" value="MBC8528498.1"/>
    <property type="molecule type" value="Genomic_DNA"/>
</dbReference>
<keyword evidence="17" id="KW-1185">Reference proteome</keyword>
<evidence type="ECO:0000256" key="6">
    <source>
        <dbReference type="ARBA" id="ARBA00022605"/>
    </source>
</evidence>
<dbReference type="PANTHER" id="PTHR12128">
    <property type="entry name" value="DIHYDRODIPICOLINATE SYNTHASE"/>
    <property type="match status" value="1"/>
</dbReference>
<protein>
    <recommendedName>
        <fullName evidence="4 12">4-hydroxy-tetrahydrodipicolinate synthase</fullName>
        <shortName evidence="12">HTPA synthase</shortName>
        <ecNumber evidence="4 12">4.3.3.7</ecNumber>
    </recommendedName>
</protein>
<proteinExistence type="inferred from homology"/>
<dbReference type="NCBIfam" id="TIGR00674">
    <property type="entry name" value="dapA"/>
    <property type="match status" value="1"/>
</dbReference>
<evidence type="ECO:0000256" key="11">
    <source>
        <dbReference type="ARBA" id="ARBA00047836"/>
    </source>
</evidence>
<dbReference type="InterPro" id="IPR002220">
    <property type="entry name" value="DapA-like"/>
</dbReference>
<feature type="active site" description="Proton donor/acceptor" evidence="12 14">
    <location>
        <position position="134"/>
    </location>
</feature>
<comment type="caution">
    <text evidence="12">Was originally thought to be a dihydrodipicolinate synthase (DHDPS), catalyzing the condensation of (S)-aspartate-beta-semialdehyde [(S)-ASA] and pyruvate to dihydrodipicolinate (DHDP). However, it was shown in E.coli that the product of the enzymatic reaction is not dihydrodipicolinate but in fact (4S)-4-hydroxy-2,3,4,5-tetrahydro-(2S)-dipicolinic acid (HTPA), and that the consecutive dehydration reaction leading to DHDP is not spontaneous but catalyzed by DapB.</text>
</comment>
<evidence type="ECO:0000313" key="17">
    <source>
        <dbReference type="Proteomes" id="UP000654279"/>
    </source>
</evidence>
<evidence type="ECO:0000313" key="16">
    <source>
        <dbReference type="EMBL" id="MBC8528498.1"/>
    </source>
</evidence>
<evidence type="ECO:0000256" key="12">
    <source>
        <dbReference type="HAMAP-Rule" id="MF_00418"/>
    </source>
</evidence>
<dbReference type="PRINTS" id="PR00146">
    <property type="entry name" value="DHPICSNTHASE"/>
</dbReference>
<evidence type="ECO:0000256" key="5">
    <source>
        <dbReference type="ARBA" id="ARBA00022490"/>
    </source>
</evidence>
<dbReference type="PANTHER" id="PTHR12128:SF66">
    <property type="entry name" value="4-HYDROXY-2-OXOGLUTARATE ALDOLASE, MITOCHONDRIAL"/>
    <property type="match status" value="1"/>
</dbReference>
<dbReference type="Gene3D" id="3.20.20.70">
    <property type="entry name" value="Aldolase class I"/>
    <property type="match status" value="1"/>
</dbReference>
<feature type="binding site" evidence="12 15">
    <location>
        <position position="46"/>
    </location>
    <ligand>
        <name>pyruvate</name>
        <dbReference type="ChEBI" id="CHEBI:15361"/>
    </ligand>
</feature>
<feature type="binding site" evidence="12 15">
    <location>
        <position position="204"/>
    </location>
    <ligand>
        <name>pyruvate</name>
        <dbReference type="ChEBI" id="CHEBI:15361"/>
    </ligand>
</feature>
<reference evidence="16" key="1">
    <citation type="submission" date="2020-08" db="EMBL/GenBank/DDBJ databases">
        <title>Genome public.</title>
        <authorList>
            <person name="Liu C."/>
            <person name="Sun Q."/>
        </authorList>
    </citation>
    <scope>NUCLEOTIDE SEQUENCE</scope>
    <source>
        <strain evidence="16">NSJ-44</strain>
    </source>
</reference>
<dbReference type="InterPro" id="IPR013785">
    <property type="entry name" value="Aldolase_TIM"/>
</dbReference>
<dbReference type="CDD" id="cd00950">
    <property type="entry name" value="DHDPS"/>
    <property type="match status" value="1"/>
</dbReference>
<gene>
    <name evidence="12" type="primary">dapA</name>
    <name evidence="16" type="ORF">H8699_03485</name>
</gene>
<keyword evidence="9 12" id="KW-0456">Lyase</keyword>
<dbReference type="GO" id="GO:0008840">
    <property type="term" value="F:4-hydroxy-tetrahydrodipicolinate synthase activity"/>
    <property type="evidence" value="ECO:0007669"/>
    <property type="project" value="UniProtKB-UniRule"/>
</dbReference>
<dbReference type="InterPro" id="IPR020625">
    <property type="entry name" value="Schiff_base-form_aldolases_AS"/>
</dbReference>
<evidence type="ECO:0000256" key="14">
    <source>
        <dbReference type="PIRSR" id="PIRSR001365-1"/>
    </source>
</evidence>
<dbReference type="SMART" id="SM01130">
    <property type="entry name" value="DHDPS"/>
    <property type="match status" value="1"/>
</dbReference>